<evidence type="ECO:0000256" key="3">
    <source>
        <dbReference type="ARBA" id="ARBA00022840"/>
    </source>
</evidence>
<dbReference type="SUPFAM" id="SSF52540">
    <property type="entry name" value="P-loop containing nucleoside triphosphate hydrolases"/>
    <property type="match status" value="1"/>
</dbReference>
<sequence length="329" mass="35197">AAQRLNLQSSRKKKKHHTLDKSAYTALYRRNFSDVLLATPPPLPPGYLKISSRRESPGLGKVKVMLRISNAGGAASCLTVDSRKKQVAVYDSSAHSTQSATSSSATKQAGVNAPKMFAFDAVFTPENSQTEVCTTTLMDVLHAVVSGTDGCVFSYGYPGLGKTTTMLGQTEGSQEIGVIPCAISWLFQLISDQKDKSGSRFSVRVSAVEVAGKEQTMKDLLATFASGSEGGGTSPGMFLQDEILLGAQLANICELRAPTIQKALFFLDAALKARNVPVAGGRSRLYFFDFGSCEKQVKSREVATRQPLSLSGLGSVLLALFNGQKHVPY</sequence>
<dbReference type="InterPro" id="IPR001752">
    <property type="entry name" value="Kinesin_motor_dom"/>
</dbReference>
<evidence type="ECO:0000256" key="4">
    <source>
        <dbReference type="ARBA" id="ARBA00023212"/>
    </source>
</evidence>
<dbReference type="Gene3D" id="3.40.850.10">
    <property type="entry name" value="Kinesin motor domain"/>
    <property type="match status" value="1"/>
</dbReference>
<dbReference type="InterPro" id="IPR027417">
    <property type="entry name" value="P-loop_NTPase"/>
</dbReference>
<protein>
    <submittedName>
        <fullName evidence="8">Kinesin-like protein KIF26A</fullName>
    </submittedName>
</protein>
<keyword evidence="2 5" id="KW-0547">Nucleotide-binding</keyword>
<keyword evidence="7" id="KW-1185">Reference proteome</keyword>
<keyword evidence="3 5" id="KW-0067">ATP-binding</keyword>
<dbReference type="PANTHER" id="PTHR21608">
    <property type="entry name" value="KINESIN-LIKE PROTEIN CG14535"/>
    <property type="match status" value="1"/>
</dbReference>
<accession>A0ABM1TLX0</accession>
<comment type="similarity">
    <text evidence="5">Belongs to the TRAFAC class myosin-kinesin ATPase superfamily. Kinesin family.</text>
</comment>
<dbReference type="PROSITE" id="PS50067">
    <property type="entry name" value="KINESIN_MOTOR_2"/>
    <property type="match status" value="1"/>
</dbReference>
<dbReference type="RefSeq" id="XP_022256876.1">
    <property type="nucleotide sequence ID" value="XM_022401168.1"/>
</dbReference>
<evidence type="ECO:0000313" key="7">
    <source>
        <dbReference type="Proteomes" id="UP000694941"/>
    </source>
</evidence>
<dbReference type="InterPro" id="IPR036961">
    <property type="entry name" value="Kinesin_motor_dom_sf"/>
</dbReference>
<organism evidence="7 8">
    <name type="scientific">Limulus polyphemus</name>
    <name type="common">Atlantic horseshoe crab</name>
    <dbReference type="NCBI Taxonomy" id="6850"/>
    <lineage>
        <taxon>Eukaryota</taxon>
        <taxon>Metazoa</taxon>
        <taxon>Ecdysozoa</taxon>
        <taxon>Arthropoda</taxon>
        <taxon>Chelicerata</taxon>
        <taxon>Merostomata</taxon>
        <taxon>Xiphosura</taxon>
        <taxon>Limulidae</taxon>
        <taxon>Limulus</taxon>
    </lineage>
</organism>
<dbReference type="SMART" id="SM00129">
    <property type="entry name" value="KISc"/>
    <property type="match status" value="1"/>
</dbReference>
<evidence type="ECO:0000313" key="8">
    <source>
        <dbReference type="RefSeq" id="XP_022256876.1"/>
    </source>
</evidence>
<evidence type="ECO:0000256" key="5">
    <source>
        <dbReference type="PROSITE-ProRule" id="PRU00283"/>
    </source>
</evidence>
<comment type="subcellular location">
    <subcellularLocation>
        <location evidence="1">Cytoplasm</location>
        <location evidence="1">Cytoskeleton</location>
    </subcellularLocation>
</comment>
<gene>
    <name evidence="8" type="primary">LOC111089182</name>
</gene>
<feature type="domain" description="Kinesin motor" evidence="6">
    <location>
        <begin position="61"/>
        <end position="276"/>
    </location>
</feature>
<reference evidence="8" key="1">
    <citation type="submission" date="2025-08" db="UniProtKB">
        <authorList>
            <consortium name="RefSeq"/>
        </authorList>
    </citation>
    <scope>IDENTIFICATION</scope>
    <source>
        <tissue evidence="8">Muscle</tissue>
    </source>
</reference>
<evidence type="ECO:0000256" key="1">
    <source>
        <dbReference type="ARBA" id="ARBA00004245"/>
    </source>
</evidence>
<feature type="binding site" evidence="5">
    <location>
        <begin position="156"/>
        <end position="163"/>
    </location>
    <ligand>
        <name>ATP</name>
        <dbReference type="ChEBI" id="CHEBI:30616"/>
    </ligand>
</feature>
<keyword evidence="4" id="KW-0206">Cytoskeleton</keyword>
<evidence type="ECO:0000256" key="2">
    <source>
        <dbReference type="ARBA" id="ARBA00022741"/>
    </source>
</evidence>
<keyword evidence="4" id="KW-0963">Cytoplasm</keyword>
<dbReference type="PANTHER" id="PTHR21608:SF7">
    <property type="entry name" value="KINESIN-LIKE PROTEIN CG14535"/>
    <property type="match status" value="1"/>
</dbReference>
<dbReference type="GeneID" id="111089182"/>
<dbReference type="PRINTS" id="PR00380">
    <property type="entry name" value="KINESINHEAVY"/>
</dbReference>
<dbReference type="InterPro" id="IPR027640">
    <property type="entry name" value="Kinesin-like_fam"/>
</dbReference>
<proteinExistence type="inferred from homology"/>
<dbReference type="Proteomes" id="UP000694941">
    <property type="component" value="Unplaced"/>
</dbReference>
<evidence type="ECO:0000259" key="6">
    <source>
        <dbReference type="PROSITE" id="PS50067"/>
    </source>
</evidence>
<keyword evidence="5" id="KW-0505">Motor protein</keyword>
<dbReference type="Pfam" id="PF00225">
    <property type="entry name" value="Kinesin"/>
    <property type="match status" value="1"/>
</dbReference>
<name>A0ABM1TLX0_LIMPO</name>
<feature type="non-terminal residue" evidence="8">
    <location>
        <position position="329"/>
    </location>
</feature>
<feature type="non-terminal residue" evidence="8">
    <location>
        <position position="1"/>
    </location>
</feature>